<keyword evidence="2" id="KW-1133">Transmembrane helix</keyword>
<dbReference type="Proteomes" id="UP000287166">
    <property type="component" value="Unassembled WGS sequence"/>
</dbReference>
<dbReference type="PROSITE" id="PS50004">
    <property type="entry name" value="C2"/>
    <property type="match status" value="1"/>
</dbReference>
<dbReference type="GeneID" id="38774092"/>
<feature type="region of interest" description="Disordered" evidence="1">
    <location>
        <begin position="490"/>
        <end position="510"/>
    </location>
</feature>
<feature type="compositionally biased region" description="Acidic residues" evidence="1">
    <location>
        <begin position="172"/>
        <end position="184"/>
    </location>
</feature>
<gene>
    <name evidence="4" type="ORF">SCP_0100470</name>
</gene>
<feature type="transmembrane region" description="Helical" evidence="2">
    <location>
        <begin position="439"/>
        <end position="458"/>
    </location>
</feature>
<evidence type="ECO:0000259" key="3">
    <source>
        <dbReference type="PROSITE" id="PS50004"/>
    </source>
</evidence>
<keyword evidence="2" id="KW-0472">Membrane</keyword>
<dbReference type="OrthoDB" id="2642524at2759"/>
<dbReference type="InterPro" id="IPR000008">
    <property type="entry name" value="C2_dom"/>
</dbReference>
<reference evidence="4 5" key="1">
    <citation type="journal article" date="2018" name="Sci. Rep.">
        <title>Genome sequence of the cauliflower mushroom Sparassis crispa (Hanabiratake) and its association with beneficial usage.</title>
        <authorList>
            <person name="Kiyama R."/>
            <person name="Furutani Y."/>
            <person name="Kawaguchi K."/>
            <person name="Nakanishi T."/>
        </authorList>
    </citation>
    <scope>NUCLEOTIDE SEQUENCE [LARGE SCALE GENOMIC DNA]</scope>
</reference>
<feature type="transmembrane region" description="Helical" evidence="2">
    <location>
        <begin position="362"/>
        <end position="382"/>
    </location>
</feature>
<protein>
    <recommendedName>
        <fullName evidence="3">C2 domain-containing protein</fullName>
    </recommendedName>
</protein>
<name>A0A401G4T5_9APHY</name>
<feature type="transmembrane region" description="Helical" evidence="2">
    <location>
        <begin position="327"/>
        <end position="347"/>
    </location>
</feature>
<feature type="region of interest" description="Disordered" evidence="1">
    <location>
        <begin position="155"/>
        <end position="244"/>
    </location>
</feature>
<dbReference type="RefSeq" id="XP_027608088.1">
    <property type="nucleotide sequence ID" value="XM_027752287.1"/>
</dbReference>
<sequence length="510" mass="56713">MQASHPSDTWHLTIVCTKGLQFVRPEKSWRPIVSVFVMGNEQTHETILGSDGQNPNLKMPLLLRDVGIESKLDIRVWHKSHSKSKNRKKRHLVGSVYISLGELLKKQDSPGANLDLRLSCPGPQKKSPTVRGRQLHYAVLTVRLHPPSYLITPPSSAALHASSSSSSSSNVSDDDSEAASDFDVDQAPPSGEACNEELKTDSVDVGNQLRRRRRRRIQGYRIGSDDDPCTSVSCESSGPSTPHEEYFPSFREDDSFEDNSFEFNDSKESGGWFSSMMLPRYVDQISMQTPLSLAESILDIFTPYRELQEATLECDFEKVLGRLLTEWYVVGASLLALAGIDAAVFGFNPGTLFDTDGAMQRVVAFGAISAGLGIVFDAWFLFLYSGANATKFQKLATDVYNSYFFFCLTCRLPTLFMFLSAVALMVFLLGVAWTRWPTAVLVMSCVAGTLISLQYLVFGFHRLWNFGIWCGRSIWWVVRGRRAFAESCVSSQEQPAPETSPSRARGKSGD</sequence>
<feature type="compositionally biased region" description="Polar residues" evidence="1">
    <location>
        <begin position="230"/>
        <end position="240"/>
    </location>
</feature>
<organism evidence="4 5">
    <name type="scientific">Sparassis crispa</name>
    <dbReference type="NCBI Taxonomy" id="139825"/>
    <lineage>
        <taxon>Eukaryota</taxon>
        <taxon>Fungi</taxon>
        <taxon>Dikarya</taxon>
        <taxon>Basidiomycota</taxon>
        <taxon>Agaricomycotina</taxon>
        <taxon>Agaricomycetes</taxon>
        <taxon>Polyporales</taxon>
        <taxon>Sparassidaceae</taxon>
        <taxon>Sparassis</taxon>
    </lineage>
</organism>
<feature type="compositionally biased region" description="Basic residues" evidence="1">
    <location>
        <begin position="209"/>
        <end position="218"/>
    </location>
</feature>
<evidence type="ECO:0000256" key="2">
    <source>
        <dbReference type="SAM" id="Phobius"/>
    </source>
</evidence>
<feature type="domain" description="C2" evidence="3">
    <location>
        <begin position="1"/>
        <end position="113"/>
    </location>
</feature>
<dbReference type="InParanoid" id="A0A401G4T5"/>
<keyword evidence="2" id="KW-0812">Transmembrane</keyword>
<dbReference type="AlphaFoldDB" id="A0A401G4T5"/>
<accession>A0A401G4T5</accession>
<dbReference type="STRING" id="139825.A0A401G4T5"/>
<comment type="caution">
    <text evidence="4">The sequence shown here is derived from an EMBL/GenBank/DDBJ whole genome shotgun (WGS) entry which is preliminary data.</text>
</comment>
<proteinExistence type="predicted"/>
<dbReference type="EMBL" id="BFAD01000001">
    <property type="protein sequence ID" value="GBE77175.1"/>
    <property type="molecule type" value="Genomic_DNA"/>
</dbReference>
<evidence type="ECO:0000256" key="1">
    <source>
        <dbReference type="SAM" id="MobiDB-lite"/>
    </source>
</evidence>
<evidence type="ECO:0000313" key="5">
    <source>
        <dbReference type="Proteomes" id="UP000287166"/>
    </source>
</evidence>
<keyword evidence="5" id="KW-1185">Reference proteome</keyword>
<dbReference type="SUPFAM" id="SSF49562">
    <property type="entry name" value="C2 domain (Calcium/lipid-binding domain, CaLB)"/>
    <property type="match status" value="1"/>
</dbReference>
<feature type="compositionally biased region" description="Low complexity" evidence="1">
    <location>
        <begin position="155"/>
        <end position="171"/>
    </location>
</feature>
<feature type="transmembrane region" description="Helical" evidence="2">
    <location>
        <begin position="403"/>
        <end position="433"/>
    </location>
</feature>
<dbReference type="InterPro" id="IPR035892">
    <property type="entry name" value="C2_domain_sf"/>
</dbReference>
<evidence type="ECO:0000313" key="4">
    <source>
        <dbReference type="EMBL" id="GBE77175.1"/>
    </source>
</evidence>
<feature type="compositionally biased region" description="Polar residues" evidence="1">
    <location>
        <begin position="490"/>
        <end position="502"/>
    </location>
</feature>